<feature type="domain" description="Pericentriolar material 1 protein C-terminal" evidence="2">
    <location>
        <begin position="31"/>
        <end position="85"/>
    </location>
</feature>
<dbReference type="AlphaFoldDB" id="A0AAV7JY42"/>
<dbReference type="GO" id="GO:0036064">
    <property type="term" value="C:ciliary basal body"/>
    <property type="evidence" value="ECO:0007669"/>
    <property type="project" value="TreeGrafter"/>
</dbReference>
<feature type="non-terminal residue" evidence="3">
    <location>
        <position position="1"/>
    </location>
</feature>
<dbReference type="PANTHER" id="PTHR14164">
    <property type="entry name" value="PERICENTRIOLAR MATERIAL 1-RELATED"/>
    <property type="match status" value="1"/>
</dbReference>
<gene>
    <name evidence="3" type="ORF">LOD99_11472</name>
</gene>
<reference evidence="3 4" key="1">
    <citation type="journal article" date="2023" name="BMC Biol.">
        <title>The compact genome of the sponge Oopsacas minuta (Hexactinellida) is lacking key metazoan core genes.</title>
        <authorList>
            <person name="Santini S."/>
            <person name="Schenkelaars Q."/>
            <person name="Jourda C."/>
            <person name="Duchesne M."/>
            <person name="Belahbib H."/>
            <person name="Rocher C."/>
            <person name="Selva M."/>
            <person name="Riesgo A."/>
            <person name="Vervoort M."/>
            <person name="Leys S.P."/>
            <person name="Kodjabachian L."/>
            <person name="Le Bivic A."/>
            <person name="Borchiellini C."/>
            <person name="Claverie J.M."/>
            <person name="Renard E."/>
        </authorList>
    </citation>
    <scope>NUCLEOTIDE SEQUENCE [LARGE SCALE GENOMIC DNA]</scope>
    <source>
        <strain evidence="3">SPO-2</strain>
    </source>
</reference>
<dbReference type="GO" id="GO:0034451">
    <property type="term" value="C:centriolar satellite"/>
    <property type="evidence" value="ECO:0007669"/>
    <property type="project" value="TreeGrafter"/>
</dbReference>
<dbReference type="GO" id="GO:1905515">
    <property type="term" value="P:non-motile cilium assembly"/>
    <property type="evidence" value="ECO:0007669"/>
    <property type="project" value="TreeGrafter"/>
</dbReference>
<dbReference type="InterPro" id="IPR024138">
    <property type="entry name" value="Pericentriolar_Pcm1"/>
</dbReference>
<evidence type="ECO:0000313" key="3">
    <source>
        <dbReference type="EMBL" id="KAI6653878.1"/>
    </source>
</evidence>
<feature type="compositionally biased region" description="Polar residues" evidence="1">
    <location>
        <begin position="14"/>
        <end position="27"/>
    </location>
</feature>
<dbReference type="GO" id="GO:0071539">
    <property type="term" value="P:protein localization to centrosome"/>
    <property type="evidence" value="ECO:0007669"/>
    <property type="project" value="InterPro"/>
</dbReference>
<proteinExistence type="predicted"/>
<protein>
    <recommendedName>
        <fullName evidence="2">Pericentriolar material 1 protein C-terminal domain-containing protein</fullName>
    </recommendedName>
</protein>
<dbReference type="Proteomes" id="UP001165289">
    <property type="component" value="Unassembled WGS sequence"/>
</dbReference>
<keyword evidence="4" id="KW-1185">Reference proteome</keyword>
<name>A0AAV7JY42_9METZ</name>
<evidence type="ECO:0000259" key="2">
    <source>
        <dbReference type="Pfam" id="PF15717"/>
    </source>
</evidence>
<organism evidence="3 4">
    <name type="scientific">Oopsacas minuta</name>
    <dbReference type="NCBI Taxonomy" id="111878"/>
    <lineage>
        <taxon>Eukaryota</taxon>
        <taxon>Metazoa</taxon>
        <taxon>Porifera</taxon>
        <taxon>Hexactinellida</taxon>
        <taxon>Hexasterophora</taxon>
        <taxon>Lyssacinosida</taxon>
        <taxon>Leucopsacidae</taxon>
        <taxon>Oopsacas</taxon>
    </lineage>
</organism>
<dbReference type="EMBL" id="JAKMXF010000246">
    <property type="protein sequence ID" value="KAI6653878.1"/>
    <property type="molecule type" value="Genomic_DNA"/>
</dbReference>
<dbReference type="GO" id="GO:0034454">
    <property type="term" value="P:microtubule anchoring at centrosome"/>
    <property type="evidence" value="ECO:0007669"/>
    <property type="project" value="InterPro"/>
</dbReference>
<dbReference type="Pfam" id="PF15717">
    <property type="entry name" value="PCM1_C"/>
    <property type="match status" value="1"/>
</dbReference>
<sequence length="143" mass="16287">NAVPASPRRKSGHGTRNNSQKRVSSGVESPVFDQVRERIYSEVASLVTQNETCPYYMLELIRVAQLLNTDYLRESGLSSLKRVINDYQNCDLIDTQAFSAIPQPPPPLLLLYLLHKCLRDCRWRGDKTPCTLPPRMFPSYTTT</sequence>
<evidence type="ECO:0000313" key="4">
    <source>
        <dbReference type="Proteomes" id="UP001165289"/>
    </source>
</evidence>
<dbReference type="PANTHER" id="PTHR14164:SF12">
    <property type="entry name" value="PERICENTRIOLAR MATERIAL 1 PROTEIN"/>
    <property type="match status" value="1"/>
</dbReference>
<feature type="region of interest" description="Disordered" evidence="1">
    <location>
        <begin position="1"/>
        <end position="28"/>
    </location>
</feature>
<dbReference type="InterPro" id="IPR031446">
    <property type="entry name" value="PCM1_C"/>
</dbReference>
<evidence type="ECO:0000256" key="1">
    <source>
        <dbReference type="SAM" id="MobiDB-lite"/>
    </source>
</evidence>
<comment type="caution">
    <text evidence="3">The sequence shown here is derived from an EMBL/GenBank/DDBJ whole genome shotgun (WGS) entry which is preliminary data.</text>
</comment>
<accession>A0AAV7JY42</accession>